<dbReference type="Proteomes" id="UP000193689">
    <property type="component" value="Unassembled WGS sequence"/>
</dbReference>
<feature type="transmembrane region" description="Helical" evidence="9">
    <location>
        <begin position="276"/>
        <end position="293"/>
    </location>
</feature>
<feature type="transmembrane region" description="Helical" evidence="9">
    <location>
        <begin position="241"/>
        <end position="264"/>
    </location>
</feature>
<evidence type="ECO:0000256" key="4">
    <source>
        <dbReference type="ARBA" id="ARBA00011182"/>
    </source>
</evidence>
<name>A0A1Y2EKB5_9PEZI</name>
<comment type="subcellular location">
    <subcellularLocation>
        <location evidence="2">Endoplasmic reticulum membrane</location>
        <topology evidence="2">Multi-pass membrane protein</topology>
    </subcellularLocation>
</comment>
<evidence type="ECO:0000256" key="1">
    <source>
        <dbReference type="ARBA" id="ARBA00003420"/>
    </source>
</evidence>
<feature type="compositionally biased region" description="Basic and acidic residues" evidence="8">
    <location>
        <begin position="383"/>
        <end position="393"/>
    </location>
</feature>
<feature type="transmembrane region" description="Helical" evidence="9">
    <location>
        <begin position="149"/>
        <end position="170"/>
    </location>
</feature>
<dbReference type="GO" id="GO:0005789">
    <property type="term" value="C:endoplasmic reticulum membrane"/>
    <property type="evidence" value="ECO:0007669"/>
    <property type="project" value="UniProtKB-SubCell"/>
</dbReference>
<comment type="similarity">
    <text evidence="3">Belongs to the TPT transporter family. SLC35D subfamily.</text>
</comment>
<dbReference type="Pfam" id="PF03151">
    <property type="entry name" value="TPT"/>
    <property type="match status" value="1"/>
</dbReference>
<feature type="transmembrane region" description="Helical" evidence="9">
    <location>
        <begin position="55"/>
        <end position="79"/>
    </location>
</feature>
<dbReference type="InterPro" id="IPR004853">
    <property type="entry name" value="Sugar_P_trans_dom"/>
</dbReference>
<reference evidence="11 12" key="1">
    <citation type="submission" date="2016-07" db="EMBL/GenBank/DDBJ databases">
        <title>Pervasive Adenine N6-methylation of Active Genes in Fungi.</title>
        <authorList>
            <consortium name="DOE Joint Genome Institute"/>
            <person name="Mondo S.J."/>
            <person name="Dannebaum R.O."/>
            <person name="Kuo R.C."/>
            <person name="Labutti K."/>
            <person name="Haridas S."/>
            <person name="Kuo A."/>
            <person name="Salamov A."/>
            <person name="Ahrendt S.R."/>
            <person name="Lipzen A."/>
            <person name="Sullivan W."/>
            <person name="Andreopoulos W.B."/>
            <person name="Clum A."/>
            <person name="Lindquist E."/>
            <person name="Daum C."/>
            <person name="Ramamoorthy G.K."/>
            <person name="Gryganskyi A."/>
            <person name="Culley D."/>
            <person name="Magnuson J.K."/>
            <person name="James T.Y."/>
            <person name="O'Malley M.A."/>
            <person name="Stajich J.E."/>
            <person name="Spatafora J.W."/>
            <person name="Visel A."/>
            <person name="Grigoriev I.V."/>
        </authorList>
    </citation>
    <scope>NUCLEOTIDE SEQUENCE [LARGE SCALE GENOMIC DNA]</scope>
    <source>
        <strain evidence="11 12">CBS 129021</strain>
    </source>
</reference>
<feature type="transmembrane region" description="Helical" evidence="9">
    <location>
        <begin position="299"/>
        <end position="316"/>
    </location>
</feature>
<comment type="subunit">
    <text evidence="4">Homooligomer.</text>
</comment>
<feature type="transmembrane region" description="Helical" evidence="9">
    <location>
        <begin position="209"/>
        <end position="229"/>
    </location>
</feature>
<dbReference type="GeneID" id="63771238"/>
<evidence type="ECO:0000256" key="3">
    <source>
        <dbReference type="ARBA" id="ARBA00010425"/>
    </source>
</evidence>
<evidence type="ECO:0000256" key="2">
    <source>
        <dbReference type="ARBA" id="ARBA00004477"/>
    </source>
</evidence>
<sequence>MAASKLPVLPVTNYPKKRAGGLFLHPVFYITCWIFFSNLTILFNKWLLDTAGFPVILTCWHMVFASLATQCLARTTSLLDGRHGIKMDRKLYVRAVLPIGILYSGSMVCSNLVYLYLNVAFIQMLKAASPFATLVVAWLWRQENPTRALVIKILVIVCGVLLASAGEIHFSWPGFLYQLGGLLFESVRVVMIHALMSGGDMDTDPLVSLYYYAPVCAVTNVLVAGVTDWPSFQWEDLARVGVGMLFLNAFIAFLLNVSSVFLIGKTSGLILHLTGVLKNILLVILAVLIWGTAIAPLQIFGYSVALLGILFYKMGWDEVKMHTMSFSNRYTDASGSTDEKKLATFVRRALFFIALVVVTVIVLRQRPPTGGLFTHAHSSPNSDVEKLPKPDVH</sequence>
<evidence type="ECO:0000313" key="12">
    <source>
        <dbReference type="Proteomes" id="UP000193689"/>
    </source>
</evidence>
<dbReference type="InParanoid" id="A0A1Y2EKB5"/>
<dbReference type="PANTHER" id="PTHR11132">
    <property type="entry name" value="SOLUTE CARRIER FAMILY 35"/>
    <property type="match status" value="1"/>
</dbReference>
<dbReference type="RefSeq" id="XP_040721583.1">
    <property type="nucleotide sequence ID" value="XM_040855026.1"/>
</dbReference>
<dbReference type="SUPFAM" id="SSF103481">
    <property type="entry name" value="Multidrug resistance efflux transporter EmrE"/>
    <property type="match status" value="1"/>
</dbReference>
<dbReference type="InterPro" id="IPR050186">
    <property type="entry name" value="TPT_transporter"/>
</dbReference>
<evidence type="ECO:0000256" key="6">
    <source>
        <dbReference type="ARBA" id="ARBA00022989"/>
    </source>
</evidence>
<feature type="transmembrane region" description="Helical" evidence="9">
    <location>
        <begin position="176"/>
        <end position="197"/>
    </location>
</feature>
<evidence type="ECO:0000256" key="7">
    <source>
        <dbReference type="ARBA" id="ARBA00023136"/>
    </source>
</evidence>
<feature type="transmembrane region" description="Helical" evidence="9">
    <location>
        <begin position="120"/>
        <end position="140"/>
    </location>
</feature>
<keyword evidence="5 9" id="KW-0812">Transmembrane</keyword>
<evidence type="ECO:0000256" key="9">
    <source>
        <dbReference type="SAM" id="Phobius"/>
    </source>
</evidence>
<dbReference type="OrthoDB" id="6418713at2759"/>
<keyword evidence="12" id="KW-1185">Reference proteome</keyword>
<feature type="transmembrane region" description="Helical" evidence="9">
    <location>
        <begin position="91"/>
        <end position="114"/>
    </location>
</feature>
<keyword evidence="6 9" id="KW-1133">Transmembrane helix</keyword>
<evidence type="ECO:0000259" key="10">
    <source>
        <dbReference type="Pfam" id="PF03151"/>
    </source>
</evidence>
<protein>
    <submittedName>
        <fullName evidence="11">Triose-phosphate transporter family-domain-containing protein</fullName>
    </submittedName>
</protein>
<feature type="transmembrane region" description="Helical" evidence="9">
    <location>
        <begin position="21"/>
        <end position="43"/>
    </location>
</feature>
<dbReference type="EMBL" id="MCFJ01000001">
    <property type="protein sequence ID" value="ORY71991.1"/>
    <property type="molecule type" value="Genomic_DNA"/>
</dbReference>
<gene>
    <name evidence="11" type="ORF">BCR38DRAFT_331105</name>
</gene>
<proteinExistence type="inferred from homology"/>
<comment type="caution">
    <text evidence="11">The sequence shown here is derived from an EMBL/GenBank/DDBJ whole genome shotgun (WGS) entry which is preliminary data.</text>
</comment>
<evidence type="ECO:0000256" key="5">
    <source>
        <dbReference type="ARBA" id="ARBA00022692"/>
    </source>
</evidence>
<feature type="domain" description="Sugar phosphate transporter" evidence="10">
    <location>
        <begin position="28"/>
        <end position="312"/>
    </location>
</feature>
<dbReference type="InterPro" id="IPR037185">
    <property type="entry name" value="EmrE-like"/>
</dbReference>
<evidence type="ECO:0000256" key="8">
    <source>
        <dbReference type="SAM" id="MobiDB-lite"/>
    </source>
</evidence>
<comment type="function">
    <text evidence="1">Involved in the import of GDP-mannose from the cytoplasm into the Golgi lumen.</text>
</comment>
<accession>A0A1Y2EKB5</accession>
<keyword evidence="7 9" id="KW-0472">Membrane</keyword>
<feature type="region of interest" description="Disordered" evidence="8">
    <location>
        <begin position="373"/>
        <end position="393"/>
    </location>
</feature>
<dbReference type="AlphaFoldDB" id="A0A1Y2EKB5"/>
<feature type="transmembrane region" description="Helical" evidence="9">
    <location>
        <begin position="345"/>
        <end position="363"/>
    </location>
</feature>
<organism evidence="11 12">
    <name type="scientific">Pseudomassariella vexata</name>
    <dbReference type="NCBI Taxonomy" id="1141098"/>
    <lineage>
        <taxon>Eukaryota</taxon>
        <taxon>Fungi</taxon>
        <taxon>Dikarya</taxon>
        <taxon>Ascomycota</taxon>
        <taxon>Pezizomycotina</taxon>
        <taxon>Sordariomycetes</taxon>
        <taxon>Xylariomycetidae</taxon>
        <taxon>Amphisphaeriales</taxon>
        <taxon>Pseudomassariaceae</taxon>
        <taxon>Pseudomassariella</taxon>
    </lineage>
</organism>
<evidence type="ECO:0000313" key="11">
    <source>
        <dbReference type="EMBL" id="ORY71991.1"/>
    </source>
</evidence>